<evidence type="ECO:0000313" key="3">
    <source>
        <dbReference type="Proteomes" id="UP001324595"/>
    </source>
</evidence>
<protein>
    <submittedName>
        <fullName evidence="2">DUF3325 domain-containing protein</fullName>
    </submittedName>
</protein>
<comment type="caution">
    <text evidence="2">The sequence shown here is derived from an EMBL/GenBank/DDBJ whole genome shotgun (WGS) entry which is preliminary data.</text>
</comment>
<reference evidence="2 3" key="1">
    <citation type="submission" date="2023-12" db="EMBL/GenBank/DDBJ databases">
        <title>Draft Genome Sequences of Bordetella parapertussis clinical Isolates from Colombia, 2023.</title>
        <authorList>
            <person name="Montilla E.A."/>
            <person name="Rojas F."/>
            <person name="Vargas M.N."/>
            <person name="Bonilla V."/>
            <person name="Duarte C."/>
        </authorList>
    </citation>
    <scope>NUCLEOTIDE SEQUENCE [LARGE SCALE GENOMIC DNA]</scope>
    <source>
        <strain evidence="2 3">320001806</strain>
    </source>
</reference>
<evidence type="ECO:0000313" key="2">
    <source>
        <dbReference type="EMBL" id="MEB2664893.1"/>
    </source>
</evidence>
<keyword evidence="1" id="KW-0472">Membrane</keyword>
<keyword evidence="3" id="KW-1185">Reference proteome</keyword>
<organism evidence="2 3">
    <name type="scientific">Bordetella parapertussis</name>
    <dbReference type="NCBI Taxonomy" id="519"/>
    <lineage>
        <taxon>Bacteria</taxon>
        <taxon>Pseudomonadati</taxon>
        <taxon>Pseudomonadota</taxon>
        <taxon>Betaproteobacteria</taxon>
        <taxon>Burkholderiales</taxon>
        <taxon>Alcaligenaceae</taxon>
        <taxon>Bordetella</taxon>
    </lineage>
</organism>
<dbReference type="EMBL" id="JAXUBE010000079">
    <property type="protein sequence ID" value="MEB2664893.1"/>
    <property type="molecule type" value="Genomic_DNA"/>
</dbReference>
<name>A0ABU5X7Q3_BORPP</name>
<evidence type="ECO:0000256" key="1">
    <source>
        <dbReference type="SAM" id="Phobius"/>
    </source>
</evidence>
<keyword evidence="1" id="KW-0812">Transmembrane</keyword>
<dbReference type="GeneID" id="93204986"/>
<gene>
    <name evidence="2" type="ORF">U5T69_17265</name>
</gene>
<dbReference type="Proteomes" id="UP001324595">
    <property type="component" value="Unassembled WGS sequence"/>
</dbReference>
<proteinExistence type="predicted"/>
<dbReference type="RefSeq" id="WP_010928946.1">
    <property type="nucleotide sequence ID" value="NZ_AP019378.2"/>
</dbReference>
<feature type="transmembrane region" description="Helical" evidence="1">
    <location>
        <begin position="44"/>
        <end position="62"/>
    </location>
</feature>
<sequence>MLNATAFCLAYAGFAALSLGMDRHYEDVFDRALPRRRRLALRSLGWLGLALSLWASAGAWGWNYGTVEWIGILSLAGLLLIWLLTFWPRAALGAGGARAGAALNAVAGGTVNCVLRSTA</sequence>
<feature type="transmembrane region" description="Helical" evidence="1">
    <location>
        <begin position="69"/>
        <end position="87"/>
    </location>
</feature>
<keyword evidence="1" id="KW-1133">Transmembrane helix</keyword>
<dbReference type="Pfam" id="PF11804">
    <property type="entry name" value="DUF3325"/>
    <property type="match status" value="1"/>
</dbReference>
<dbReference type="InterPro" id="IPR021762">
    <property type="entry name" value="DUF3325"/>
</dbReference>
<accession>A0ABU5X7Q3</accession>